<feature type="compositionally biased region" description="Polar residues" evidence="1">
    <location>
        <begin position="8"/>
        <end position="18"/>
    </location>
</feature>
<dbReference type="AlphaFoldDB" id="A0A9X0A435"/>
<keyword evidence="3" id="KW-1185">Reference proteome</keyword>
<dbReference type="Proteomes" id="UP001163046">
    <property type="component" value="Unassembled WGS sequence"/>
</dbReference>
<comment type="caution">
    <text evidence="2">The sequence shown here is derived from an EMBL/GenBank/DDBJ whole genome shotgun (WGS) entry which is preliminary data.</text>
</comment>
<protein>
    <submittedName>
        <fullName evidence="2">Uncharacterized protein</fullName>
    </submittedName>
</protein>
<organism evidence="2 3">
    <name type="scientific">Desmophyllum pertusum</name>
    <dbReference type="NCBI Taxonomy" id="174260"/>
    <lineage>
        <taxon>Eukaryota</taxon>
        <taxon>Metazoa</taxon>
        <taxon>Cnidaria</taxon>
        <taxon>Anthozoa</taxon>
        <taxon>Hexacorallia</taxon>
        <taxon>Scleractinia</taxon>
        <taxon>Caryophylliina</taxon>
        <taxon>Caryophylliidae</taxon>
        <taxon>Desmophyllum</taxon>
    </lineage>
</organism>
<evidence type="ECO:0000256" key="1">
    <source>
        <dbReference type="SAM" id="MobiDB-lite"/>
    </source>
</evidence>
<name>A0A9X0A435_9CNID</name>
<accession>A0A9X0A435</accession>
<feature type="compositionally biased region" description="Basic and acidic residues" evidence="1">
    <location>
        <begin position="97"/>
        <end position="109"/>
    </location>
</feature>
<proteinExistence type="predicted"/>
<gene>
    <name evidence="2" type="ORF">OS493_010329</name>
</gene>
<evidence type="ECO:0000313" key="3">
    <source>
        <dbReference type="Proteomes" id="UP001163046"/>
    </source>
</evidence>
<feature type="compositionally biased region" description="Polar residues" evidence="1">
    <location>
        <begin position="61"/>
        <end position="79"/>
    </location>
</feature>
<sequence>MMVPRPSQPSQAGVTNDPRSPAPTVPQQFRFPYPFVNPQAFANVNTGMAMGMPYSMLQNQTSVQSGMTPSQGRQGNVKPTEQYRVEHTGPTGVTKPTDVKRDIGQERRSSIGRGSRIHSLRRPATVPKVIQHQQASK</sequence>
<dbReference type="EMBL" id="MU825400">
    <property type="protein sequence ID" value="KAJ7392678.1"/>
    <property type="molecule type" value="Genomic_DNA"/>
</dbReference>
<reference evidence="2" key="1">
    <citation type="submission" date="2023-01" db="EMBL/GenBank/DDBJ databases">
        <title>Genome assembly of the deep-sea coral Lophelia pertusa.</title>
        <authorList>
            <person name="Herrera S."/>
            <person name="Cordes E."/>
        </authorList>
    </citation>
    <scope>NUCLEOTIDE SEQUENCE</scope>
    <source>
        <strain evidence="2">USNM1676648</strain>
        <tissue evidence="2">Polyp</tissue>
    </source>
</reference>
<feature type="region of interest" description="Disordered" evidence="1">
    <location>
        <begin position="61"/>
        <end position="137"/>
    </location>
</feature>
<evidence type="ECO:0000313" key="2">
    <source>
        <dbReference type="EMBL" id="KAJ7392678.1"/>
    </source>
</evidence>
<feature type="region of interest" description="Disordered" evidence="1">
    <location>
        <begin position="1"/>
        <end position="28"/>
    </location>
</feature>